<name>A0AA38MTB8_9CUCU</name>
<accession>A0AA38MTB8</accession>
<sequence length="111" mass="13040">MARNHKQEEIQKDGNEGPMALRISQVVAGIILIHLSAEETRNLFQRRREQEIRLLIKNEGSEDTLSSWQMDRERSGKGAWTRILIRDVKPWVKRKWREVGNAMLHRAGKVR</sequence>
<keyword evidence="2" id="KW-1185">Reference proteome</keyword>
<gene>
    <name evidence="1" type="ORF">Zmor_002235</name>
</gene>
<evidence type="ECO:0000313" key="1">
    <source>
        <dbReference type="EMBL" id="KAJ3666804.1"/>
    </source>
</evidence>
<organism evidence="1 2">
    <name type="scientific">Zophobas morio</name>
    <dbReference type="NCBI Taxonomy" id="2755281"/>
    <lineage>
        <taxon>Eukaryota</taxon>
        <taxon>Metazoa</taxon>
        <taxon>Ecdysozoa</taxon>
        <taxon>Arthropoda</taxon>
        <taxon>Hexapoda</taxon>
        <taxon>Insecta</taxon>
        <taxon>Pterygota</taxon>
        <taxon>Neoptera</taxon>
        <taxon>Endopterygota</taxon>
        <taxon>Coleoptera</taxon>
        <taxon>Polyphaga</taxon>
        <taxon>Cucujiformia</taxon>
        <taxon>Tenebrionidae</taxon>
        <taxon>Zophobas</taxon>
    </lineage>
</organism>
<reference evidence="1" key="1">
    <citation type="journal article" date="2023" name="G3 (Bethesda)">
        <title>Whole genome assemblies of Zophobas morio and Tenebrio molitor.</title>
        <authorList>
            <person name="Kaur S."/>
            <person name="Stinson S.A."/>
            <person name="diCenzo G.C."/>
        </authorList>
    </citation>
    <scope>NUCLEOTIDE SEQUENCE</scope>
    <source>
        <strain evidence="1">QUZm001</strain>
    </source>
</reference>
<protein>
    <submittedName>
        <fullName evidence="1">Uncharacterized protein</fullName>
    </submittedName>
</protein>
<dbReference type="EMBL" id="JALNTZ010000001">
    <property type="protein sequence ID" value="KAJ3666804.1"/>
    <property type="molecule type" value="Genomic_DNA"/>
</dbReference>
<evidence type="ECO:0000313" key="2">
    <source>
        <dbReference type="Proteomes" id="UP001168821"/>
    </source>
</evidence>
<proteinExistence type="predicted"/>
<dbReference type="AlphaFoldDB" id="A0AA38MTB8"/>
<dbReference type="Proteomes" id="UP001168821">
    <property type="component" value="Unassembled WGS sequence"/>
</dbReference>
<comment type="caution">
    <text evidence="1">The sequence shown here is derived from an EMBL/GenBank/DDBJ whole genome shotgun (WGS) entry which is preliminary data.</text>
</comment>